<dbReference type="InterPro" id="IPR036915">
    <property type="entry name" value="Cyclin-like_sf"/>
</dbReference>
<dbReference type="InterPro" id="IPR012388">
    <property type="entry name" value="CABLES1/2"/>
</dbReference>
<dbReference type="GO" id="GO:0007399">
    <property type="term" value="P:nervous system development"/>
    <property type="evidence" value="ECO:0007669"/>
    <property type="project" value="TreeGrafter"/>
</dbReference>
<organism evidence="6 7">
    <name type="scientific">Chanos chanos</name>
    <name type="common">Milkfish</name>
    <name type="synonym">Mugil chanos</name>
    <dbReference type="NCBI Taxonomy" id="29144"/>
    <lineage>
        <taxon>Eukaryota</taxon>
        <taxon>Metazoa</taxon>
        <taxon>Chordata</taxon>
        <taxon>Craniata</taxon>
        <taxon>Vertebrata</taxon>
        <taxon>Euteleostomi</taxon>
        <taxon>Actinopterygii</taxon>
        <taxon>Neopterygii</taxon>
        <taxon>Teleostei</taxon>
        <taxon>Ostariophysi</taxon>
        <taxon>Gonorynchiformes</taxon>
        <taxon>Chanidae</taxon>
        <taxon>Chanos</taxon>
    </lineage>
</organism>
<evidence type="ECO:0000313" key="7">
    <source>
        <dbReference type="RefSeq" id="XP_030623506.1"/>
    </source>
</evidence>
<keyword evidence="4" id="KW-0131">Cell cycle</keyword>
<name>A0A6J2UWQ4_CHACN</name>
<dbReference type="Gene3D" id="1.10.472.10">
    <property type="entry name" value="Cyclin-like"/>
    <property type="match status" value="1"/>
</dbReference>
<dbReference type="Pfam" id="PF00134">
    <property type="entry name" value="Cyclin_N"/>
    <property type="match status" value="1"/>
</dbReference>
<dbReference type="InParanoid" id="A0A6J2UWQ4"/>
<dbReference type="GO" id="GO:0051301">
    <property type="term" value="P:cell division"/>
    <property type="evidence" value="ECO:0007669"/>
    <property type="project" value="UniProtKB-KW"/>
</dbReference>
<dbReference type="AlphaFoldDB" id="A0A6J2UWQ4"/>
<dbReference type="RefSeq" id="XP_030623506.1">
    <property type="nucleotide sequence ID" value="XM_030767646.1"/>
</dbReference>
<dbReference type="PANTHER" id="PTHR22896:SF1">
    <property type="entry name" value="CDK5 AND ABL1 ENZYME SUBSTRATE 1"/>
    <property type="match status" value="1"/>
</dbReference>
<reference evidence="7" key="1">
    <citation type="submission" date="2025-08" db="UniProtKB">
        <authorList>
            <consortium name="RefSeq"/>
        </authorList>
    </citation>
    <scope>IDENTIFICATION</scope>
</reference>
<dbReference type="FunFam" id="1.10.472.10:FF:000020">
    <property type="entry name" value="CDK5 and ABL1 enzyme substrate 1"/>
    <property type="match status" value="1"/>
</dbReference>
<gene>
    <name evidence="7" type="primary">LOC115806784</name>
</gene>
<dbReference type="OrthoDB" id="5353095at2759"/>
<keyword evidence="6" id="KW-1185">Reference proteome</keyword>
<dbReference type="Proteomes" id="UP000504632">
    <property type="component" value="Chromosome 3"/>
</dbReference>
<evidence type="ECO:0000256" key="4">
    <source>
        <dbReference type="ARBA" id="ARBA00023306"/>
    </source>
</evidence>
<comment type="similarity">
    <text evidence="1">Belongs to the cyclin family.</text>
</comment>
<evidence type="ECO:0000256" key="2">
    <source>
        <dbReference type="ARBA" id="ARBA00022553"/>
    </source>
</evidence>
<dbReference type="GO" id="GO:0005829">
    <property type="term" value="C:cytosol"/>
    <property type="evidence" value="ECO:0007669"/>
    <property type="project" value="TreeGrafter"/>
</dbReference>
<evidence type="ECO:0000313" key="6">
    <source>
        <dbReference type="Proteomes" id="UP000504632"/>
    </source>
</evidence>
<sequence length="276" mass="32121">MLIGLEGVEVGTKGKQTVSYTQLLHSTNAPSGHSWHRLCISTHASHGWAPHFSARAGLNTGIESRESAEYDPNLLDDPQWPCGRHKRVLTFPSYTSTVIEYMKPSDLKRDMNKIFKEKFPRVQLTLSKIRSLKREIRRLAQEDCGYEEPTVAMAFVYFEKLALCGKLDKFNRKLGAGACILLAAKIGSDLRRPEIKHLIDKLEERFRLNRRELLAFEFPVLVALEFRLHLPDHELLPHYRRLLHLPDHELLPHYRRLLHLPDHELLPHYRRLLYTV</sequence>
<dbReference type="GO" id="GO:0051726">
    <property type="term" value="P:regulation of cell cycle"/>
    <property type="evidence" value="ECO:0007669"/>
    <property type="project" value="InterPro"/>
</dbReference>
<evidence type="ECO:0000256" key="3">
    <source>
        <dbReference type="ARBA" id="ARBA00022618"/>
    </source>
</evidence>
<accession>A0A6J2UWQ4</accession>
<protein>
    <submittedName>
        <fullName evidence="7">CDK5 and ABL1 enzyme substrate 1-like</fullName>
    </submittedName>
</protein>
<proteinExistence type="inferred from homology"/>
<keyword evidence="2" id="KW-0597">Phosphoprotein</keyword>
<evidence type="ECO:0000256" key="1">
    <source>
        <dbReference type="ARBA" id="ARBA00008742"/>
    </source>
</evidence>
<feature type="domain" description="Cyclin N-terminal" evidence="5">
    <location>
        <begin position="146"/>
        <end position="228"/>
    </location>
</feature>
<dbReference type="GeneID" id="115806784"/>
<keyword evidence="3" id="KW-0132">Cell division</keyword>
<dbReference type="SUPFAM" id="SSF47954">
    <property type="entry name" value="Cyclin-like"/>
    <property type="match status" value="1"/>
</dbReference>
<dbReference type="InterPro" id="IPR006671">
    <property type="entry name" value="Cyclin_N"/>
</dbReference>
<evidence type="ECO:0000259" key="5">
    <source>
        <dbReference type="Pfam" id="PF00134"/>
    </source>
</evidence>
<dbReference type="PANTHER" id="PTHR22896">
    <property type="entry name" value="CDK5 AND ABL1 ENZYME SUBSTRATE 1"/>
    <property type="match status" value="1"/>
</dbReference>